<evidence type="ECO:0000313" key="2">
    <source>
        <dbReference type="EMBL" id="MBS3648097.1"/>
    </source>
</evidence>
<accession>A0A942DWP0</accession>
<dbReference type="Pfam" id="PF16976">
    <property type="entry name" value="RcpC"/>
    <property type="match status" value="1"/>
</dbReference>
<dbReference type="AlphaFoldDB" id="A0A942DWP0"/>
<keyword evidence="3" id="KW-1185">Reference proteome</keyword>
<name>A0A942DWP0_9HYPH</name>
<dbReference type="Pfam" id="PF08666">
    <property type="entry name" value="SAF"/>
    <property type="match status" value="1"/>
</dbReference>
<dbReference type="RefSeq" id="WP_188253646.1">
    <property type="nucleotide sequence ID" value="NZ_JABVCF010000002.1"/>
</dbReference>
<feature type="domain" description="SAF" evidence="1">
    <location>
        <begin position="46"/>
        <end position="113"/>
    </location>
</feature>
<dbReference type="CDD" id="cd11614">
    <property type="entry name" value="SAF_CpaB_FlgA_like"/>
    <property type="match status" value="1"/>
</dbReference>
<dbReference type="Proteomes" id="UP000680348">
    <property type="component" value="Unassembled WGS sequence"/>
</dbReference>
<dbReference type="InterPro" id="IPR031571">
    <property type="entry name" value="RcpC_dom"/>
</dbReference>
<organism evidence="2 3">
    <name type="scientific">Pseudaminobacter soli</name>
    <name type="common">ex Zhang et al. 2022</name>
    <dbReference type="NCBI Taxonomy" id="2831468"/>
    <lineage>
        <taxon>Bacteria</taxon>
        <taxon>Pseudomonadati</taxon>
        <taxon>Pseudomonadota</taxon>
        <taxon>Alphaproteobacteria</taxon>
        <taxon>Hyphomicrobiales</taxon>
        <taxon>Phyllobacteriaceae</taxon>
        <taxon>Pseudaminobacter</taxon>
    </lineage>
</organism>
<gene>
    <name evidence="2" type="primary">cpaB</name>
    <name evidence="2" type="ORF">KEU06_05570</name>
</gene>
<dbReference type="EMBL" id="JAGWCR010000002">
    <property type="protein sequence ID" value="MBS3648097.1"/>
    <property type="molecule type" value="Genomic_DNA"/>
</dbReference>
<dbReference type="NCBIfam" id="TIGR03177">
    <property type="entry name" value="pilus_cpaB"/>
    <property type="match status" value="1"/>
</dbReference>
<protein>
    <submittedName>
        <fullName evidence="2">Flp pilus assembly protein CpaB</fullName>
    </submittedName>
</protein>
<evidence type="ECO:0000313" key="3">
    <source>
        <dbReference type="Proteomes" id="UP000680348"/>
    </source>
</evidence>
<dbReference type="InterPro" id="IPR013974">
    <property type="entry name" value="SAF"/>
</dbReference>
<dbReference type="SMART" id="SM00858">
    <property type="entry name" value="SAF"/>
    <property type="match status" value="1"/>
</dbReference>
<dbReference type="InterPro" id="IPR017592">
    <property type="entry name" value="Pilus_assmbl_Flp-typ_CpaB"/>
</dbReference>
<proteinExistence type="predicted"/>
<comment type="caution">
    <text evidence="2">The sequence shown here is derived from an EMBL/GenBank/DDBJ whole genome shotgun (WGS) entry which is preliminary data.</text>
</comment>
<sequence>MRGSTLVSLGLSAVLALAAVVGVRSYLAQQKFALLQQGAAEAKPQHTIVVAARELRFGHPVRAEDLKLLPWPNEQLPTGGFATFEDIIGDGKEMRYIRSALEQDEPVLAAKVTGFGQRATLSTTLSEGMKAMSIRVNDVLGVAGFVLPGDRVDVMLTRTVPGDRDQEEAYVDVLLQGVKVLAVDQEADERKDQPSVVKTVTVEVSTEEAQQLTLASSVGTLSLALRNVGSAGLEETKPVRLADLGGGIAAEALKNEMSDEAKKRLGDLEKKLSDLLNRKPEPVAVEPPQPKFLVVGVTRNGGRQEYRFDQK</sequence>
<reference evidence="2" key="1">
    <citation type="submission" date="2021-04" db="EMBL/GenBank/DDBJ databases">
        <title>Pseudaminobacter soli sp. nov., isolated from paddy soil contaminated by heavy metals.</title>
        <authorList>
            <person name="Zhang K."/>
        </authorList>
    </citation>
    <scope>NUCLEOTIDE SEQUENCE</scope>
    <source>
        <strain evidence="2">19-2017</strain>
    </source>
</reference>
<evidence type="ECO:0000259" key="1">
    <source>
        <dbReference type="SMART" id="SM00858"/>
    </source>
</evidence>